<dbReference type="AlphaFoldDB" id="A0A5C5ZUE9"/>
<sequence>MWPFPKKIQIENIETESGNAILKALLQDGWRVTSEYSDQMFDKGIDFDAYTLKHGSDRIDMEWDNWFEWKITASESVASDLAARFSVLKKTTT</sequence>
<dbReference type="EMBL" id="SJPQ01000001">
    <property type="protein sequence ID" value="TWT90531.1"/>
    <property type="molecule type" value="Genomic_DNA"/>
</dbReference>
<proteinExistence type="predicted"/>
<accession>A0A5C5ZUE9</accession>
<dbReference type="Proteomes" id="UP000315440">
    <property type="component" value="Unassembled WGS sequence"/>
</dbReference>
<organism evidence="1 2">
    <name type="scientific">Pseudobythopirellula maris</name>
    <dbReference type="NCBI Taxonomy" id="2527991"/>
    <lineage>
        <taxon>Bacteria</taxon>
        <taxon>Pseudomonadati</taxon>
        <taxon>Planctomycetota</taxon>
        <taxon>Planctomycetia</taxon>
        <taxon>Pirellulales</taxon>
        <taxon>Lacipirellulaceae</taxon>
        <taxon>Pseudobythopirellula</taxon>
    </lineage>
</organism>
<keyword evidence="2" id="KW-1185">Reference proteome</keyword>
<comment type="caution">
    <text evidence="1">The sequence shown here is derived from an EMBL/GenBank/DDBJ whole genome shotgun (WGS) entry which is preliminary data.</text>
</comment>
<evidence type="ECO:0000313" key="1">
    <source>
        <dbReference type="EMBL" id="TWT90531.1"/>
    </source>
</evidence>
<protein>
    <submittedName>
        <fullName evidence="1">Uncharacterized protein</fullName>
    </submittedName>
</protein>
<evidence type="ECO:0000313" key="2">
    <source>
        <dbReference type="Proteomes" id="UP000315440"/>
    </source>
</evidence>
<dbReference type="OrthoDB" id="1149894at2"/>
<reference evidence="1 2" key="1">
    <citation type="submission" date="2019-02" db="EMBL/GenBank/DDBJ databases">
        <title>Deep-cultivation of Planctomycetes and their phenomic and genomic characterization uncovers novel biology.</title>
        <authorList>
            <person name="Wiegand S."/>
            <person name="Jogler M."/>
            <person name="Boedeker C."/>
            <person name="Pinto D."/>
            <person name="Vollmers J."/>
            <person name="Rivas-Marin E."/>
            <person name="Kohn T."/>
            <person name="Peeters S.H."/>
            <person name="Heuer A."/>
            <person name="Rast P."/>
            <person name="Oberbeckmann S."/>
            <person name="Bunk B."/>
            <person name="Jeske O."/>
            <person name="Meyerdierks A."/>
            <person name="Storesund J.E."/>
            <person name="Kallscheuer N."/>
            <person name="Luecker S."/>
            <person name="Lage O.M."/>
            <person name="Pohl T."/>
            <person name="Merkel B.J."/>
            <person name="Hornburger P."/>
            <person name="Mueller R.-W."/>
            <person name="Bruemmer F."/>
            <person name="Labrenz M."/>
            <person name="Spormann A.M."/>
            <person name="Op Den Camp H."/>
            <person name="Overmann J."/>
            <person name="Amann R."/>
            <person name="Jetten M.S.M."/>
            <person name="Mascher T."/>
            <person name="Medema M.H."/>
            <person name="Devos D.P."/>
            <person name="Kaster A.-K."/>
            <person name="Ovreas L."/>
            <person name="Rohde M."/>
            <person name="Galperin M.Y."/>
            <person name="Jogler C."/>
        </authorList>
    </citation>
    <scope>NUCLEOTIDE SEQUENCE [LARGE SCALE GENOMIC DNA]</scope>
    <source>
        <strain evidence="1 2">Mal64</strain>
    </source>
</reference>
<gene>
    <name evidence="1" type="ORF">Mal64_09230</name>
</gene>
<name>A0A5C5ZUE9_9BACT</name>